<dbReference type="GeneID" id="4620455"/>
<evidence type="ECO:0000259" key="9">
    <source>
        <dbReference type="PROSITE" id="PS50850"/>
    </source>
</evidence>
<dbReference type="SUPFAM" id="SSF103473">
    <property type="entry name" value="MFS general substrate transporter"/>
    <property type="match status" value="1"/>
</dbReference>
<evidence type="ECO:0000256" key="4">
    <source>
        <dbReference type="ARBA" id="ARBA00022692"/>
    </source>
</evidence>
<dbReference type="GO" id="GO:0016020">
    <property type="term" value="C:membrane"/>
    <property type="evidence" value="ECO:0007669"/>
    <property type="project" value="UniProtKB-SubCell"/>
</dbReference>
<dbReference type="RefSeq" id="NP_984293.2">
    <property type="nucleotide sequence ID" value="NM_209646.2"/>
</dbReference>
<feature type="transmembrane region" description="Helical" evidence="8">
    <location>
        <begin position="353"/>
        <end position="374"/>
    </location>
</feature>
<dbReference type="EMBL" id="AE016817">
    <property type="protein sequence ID" value="AAS52117.2"/>
    <property type="molecule type" value="Genomic_DNA"/>
</dbReference>
<dbReference type="InParanoid" id="Q759S6"/>
<sequence>MSDNNDAGAVGRHLTHPGTRDLPTSLRSLCVNWYKHSRAEIAIGRRANDSHAHEVSPLPGYRSESFESSPEAEEAEAARRTLLKQKRWAIFTTGAGLFSDGYINNSIGVVNTCLDRIYGDKYRESPSMSNVASLAFAGTVLGQLSFGYFADRYGRKLAMLVGTGMLILFTILAAGAWGKGTSQTEPGGLFAALAAYRFLVGIAIGSEYSTGSPAAAEASNALPRGRRNRWFVWFTNTMIDLGFVVATIVPVILLVAGIKNLTIVWRLTLGLGALPPLSLFYLRTQFKESEEFAKTRFRKKVPYVLVAKFYWFRVAVVSTVWFLYNFSSYAFGTYSSYLLNQILGDDESPTRVFAWNILFTFFYLPGSLLGALLADYIGPRLTLAAGVFIQGIVGFAMAGCLDKLKRNVAGFTVIYGIFMSLGEMGPGDNIGLLASKTTATPVRGQLYGLCAAIGKIGAFTGTYAFPHIIAAAGGEKTTSGLQAPFYLASSLAIISGIITLLFLPCLGQDVINEEDQRLLEYLSNSGYDVNGMGEEDEKGEVITETMPRYSGLPDKGKLG</sequence>
<feature type="transmembrane region" description="Helical" evidence="8">
    <location>
        <begin position="189"/>
        <end position="209"/>
    </location>
</feature>
<evidence type="ECO:0000256" key="5">
    <source>
        <dbReference type="ARBA" id="ARBA00022989"/>
    </source>
</evidence>
<reference evidence="10 11" key="1">
    <citation type="journal article" date="2004" name="Science">
        <title>The Ashbya gossypii genome as a tool for mapping the ancient Saccharomyces cerevisiae genome.</title>
        <authorList>
            <person name="Dietrich F.S."/>
            <person name="Voegeli S."/>
            <person name="Brachat S."/>
            <person name="Lerch A."/>
            <person name="Gates K."/>
            <person name="Steiner S."/>
            <person name="Mohr C."/>
            <person name="Pohlmann R."/>
            <person name="Luedi P."/>
            <person name="Choi S."/>
            <person name="Wing R.A."/>
            <person name="Flavier A."/>
            <person name="Gaffney T.D."/>
            <person name="Philippsen P."/>
        </authorList>
    </citation>
    <scope>NUCLEOTIDE SEQUENCE [LARGE SCALE GENOMIC DNA]</scope>
    <source>
        <strain evidence="11">ATCC 10895 / CBS 109.51 / FGSC 9923 / NRRL Y-1056</strain>
    </source>
</reference>
<dbReference type="GO" id="GO:0001407">
    <property type="term" value="P:glycerophosphodiester transmembrane transport"/>
    <property type="evidence" value="ECO:0000318"/>
    <property type="project" value="GO_Central"/>
</dbReference>
<name>Q759S6_EREGS</name>
<feature type="transmembrane region" description="Helical" evidence="8">
    <location>
        <begin position="485"/>
        <end position="507"/>
    </location>
</feature>
<protein>
    <submittedName>
        <fullName evidence="10">ADR197Wp</fullName>
    </submittedName>
</protein>
<dbReference type="GO" id="GO:0001406">
    <property type="term" value="F:glycerophosphodiester transmembrane transporter activity"/>
    <property type="evidence" value="ECO:0007669"/>
    <property type="project" value="UniProtKB-ARBA"/>
</dbReference>
<dbReference type="OrthoDB" id="2261376at2759"/>
<dbReference type="HOGENOM" id="CLU_001265_46_12_1"/>
<dbReference type="KEGG" id="ago:AGOS_ADR197W"/>
<organism evidence="10 11">
    <name type="scientific">Eremothecium gossypii (strain ATCC 10895 / CBS 109.51 / FGSC 9923 / NRRL Y-1056)</name>
    <name type="common">Yeast</name>
    <name type="synonym">Ashbya gossypii</name>
    <dbReference type="NCBI Taxonomy" id="284811"/>
    <lineage>
        <taxon>Eukaryota</taxon>
        <taxon>Fungi</taxon>
        <taxon>Dikarya</taxon>
        <taxon>Ascomycota</taxon>
        <taxon>Saccharomycotina</taxon>
        <taxon>Saccharomycetes</taxon>
        <taxon>Saccharomycetales</taxon>
        <taxon>Saccharomycetaceae</taxon>
        <taxon>Eremothecium</taxon>
    </lineage>
</organism>
<evidence type="ECO:0000256" key="7">
    <source>
        <dbReference type="SAM" id="MobiDB-lite"/>
    </source>
</evidence>
<dbReference type="FunFam" id="1.20.1250.20:FF:000140">
    <property type="entry name" value="Putative MFS phospholipid transporter"/>
    <property type="match status" value="1"/>
</dbReference>
<keyword evidence="6 8" id="KW-0472">Membrane</keyword>
<feature type="transmembrane region" description="Helical" evidence="8">
    <location>
        <begin position="131"/>
        <end position="150"/>
    </location>
</feature>
<evidence type="ECO:0000256" key="8">
    <source>
        <dbReference type="SAM" id="Phobius"/>
    </source>
</evidence>
<dbReference type="InterPro" id="IPR020846">
    <property type="entry name" value="MFS_dom"/>
</dbReference>
<dbReference type="InterPro" id="IPR005828">
    <property type="entry name" value="MFS_sugar_transport-like"/>
</dbReference>
<comment type="subcellular location">
    <subcellularLocation>
        <location evidence="1">Membrane</location>
        <topology evidence="1">Multi-pass membrane protein</topology>
    </subcellularLocation>
</comment>
<feature type="transmembrane region" description="Helical" evidence="8">
    <location>
        <begin position="230"/>
        <end position="257"/>
    </location>
</feature>
<feature type="transmembrane region" description="Helical" evidence="8">
    <location>
        <begin position="446"/>
        <end position="465"/>
    </location>
</feature>
<keyword evidence="11" id="KW-1185">Reference proteome</keyword>
<dbReference type="InterPro" id="IPR036259">
    <property type="entry name" value="MFS_trans_sf"/>
</dbReference>
<feature type="transmembrane region" description="Helical" evidence="8">
    <location>
        <begin position="407"/>
        <end position="425"/>
    </location>
</feature>
<feature type="transmembrane region" description="Helical" evidence="8">
    <location>
        <begin position="381"/>
        <end position="401"/>
    </location>
</feature>
<proteinExistence type="inferred from homology"/>
<comment type="similarity">
    <text evidence="2">Belongs to the major facilitator superfamily. Sugar transporter (TC 2.A.1.1) family.</text>
</comment>
<dbReference type="STRING" id="284811.Q759S6"/>
<accession>Q759S6</accession>
<dbReference type="AlphaFoldDB" id="Q759S6"/>
<feature type="domain" description="Major facilitator superfamily (MFS) profile" evidence="9">
    <location>
        <begin position="89"/>
        <end position="507"/>
    </location>
</feature>
<dbReference type="PANTHER" id="PTHR23508:SF10">
    <property type="entry name" value="CARBOXYLIC ACID TRANSPORTER PROTEIN HOMOLOG"/>
    <property type="match status" value="1"/>
</dbReference>
<feature type="region of interest" description="Disordered" evidence="7">
    <location>
        <begin position="48"/>
        <end position="73"/>
    </location>
</feature>
<keyword evidence="3" id="KW-0813">Transport</keyword>
<dbReference type="PANTHER" id="PTHR23508">
    <property type="entry name" value="CARBOXYLIC ACID TRANSPORTER PROTEIN HOMOLOG"/>
    <property type="match status" value="1"/>
</dbReference>
<evidence type="ECO:0000256" key="1">
    <source>
        <dbReference type="ARBA" id="ARBA00004141"/>
    </source>
</evidence>
<dbReference type="Pfam" id="PF00083">
    <property type="entry name" value="Sugar_tr"/>
    <property type="match status" value="2"/>
</dbReference>
<feature type="transmembrane region" description="Helical" evidence="8">
    <location>
        <begin position="263"/>
        <end position="282"/>
    </location>
</feature>
<feature type="transmembrane region" description="Helical" evidence="8">
    <location>
        <begin position="157"/>
        <end position="177"/>
    </location>
</feature>
<feature type="transmembrane region" description="Helical" evidence="8">
    <location>
        <begin position="303"/>
        <end position="324"/>
    </location>
</feature>
<evidence type="ECO:0000256" key="3">
    <source>
        <dbReference type="ARBA" id="ARBA00022448"/>
    </source>
</evidence>
<dbReference type="PROSITE" id="PS50850">
    <property type="entry name" value="MFS"/>
    <property type="match status" value="1"/>
</dbReference>
<dbReference type="Proteomes" id="UP000000591">
    <property type="component" value="Chromosome IV"/>
</dbReference>
<keyword evidence="4 8" id="KW-0812">Transmembrane</keyword>
<keyword evidence="5 8" id="KW-1133">Transmembrane helix</keyword>
<evidence type="ECO:0000313" key="10">
    <source>
        <dbReference type="EMBL" id="AAS52117.2"/>
    </source>
</evidence>
<reference evidence="11" key="2">
    <citation type="journal article" date="2013" name="G3 (Bethesda)">
        <title>Genomes of Ashbya fungi isolated from insects reveal four mating-type loci, numerous translocations, lack of transposons, and distinct gene duplications.</title>
        <authorList>
            <person name="Dietrich F.S."/>
            <person name="Voegeli S."/>
            <person name="Kuo S."/>
            <person name="Philippsen P."/>
        </authorList>
    </citation>
    <scope>GENOME REANNOTATION</scope>
    <source>
        <strain evidence="11">ATCC 10895 / CBS 109.51 / FGSC 9923 / NRRL Y-1056</strain>
    </source>
</reference>
<evidence type="ECO:0000256" key="6">
    <source>
        <dbReference type="ARBA" id="ARBA00023136"/>
    </source>
</evidence>
<evidence type="ECO:0000313" key="11">
    <source>
        <dbReference type="Proteomes" id="UP000000591"/>
    </source>
</evidence>
<dbReference type="eggNOG" id="KOG0252">
    <property type="taxonomic scope" value="Eukaryota"/>
</dbReference>
<evidence type="ECO:0000256" key="2">
    <source>
        <dbReference type="ARBA" id="ARBA00010992"/>
    </source>
</evidence>
<gene>
    <name evidence="10" type="ORF">AGOS_ADR197W</name>
</gene>
<dbReference type="Gene3D" id="1.20.1250.20">
    <property type="entry name" value="MFS general substrate transporter like domains"/>
    <property type="match status" value="1"/>
</dbReference>
<dbReference type="OMA" id="IMFTNFQ"/>